<evidence type="ECO:0000313" key="2">
    <source>
        <dbReference type="Proteomes" id="UP000789901"/>
    </source>
</evidence>
<gene>
    <name evidence="1" type="ORF">GMARGA_LOCUS33828</name>
</gene>
<keyword evidence="2" id="KW-1185">Reference proteome</keyword>
<feature type="non-terminal residue" evidence="1">
    <location>
        <position position="68"/>
    </location>
</feature>
<organism evidence="1 2">
    <name type="scientific">Gigaspora margarita</name>
    <dbReference type="NCBI Taxonomy" id="4874"/>
    <lineage>
        <taxon>Eukaryota</taxon>
        <taxon>Fungi</taxon>
        <taxon>Fungi incertae sedis</taxon>
        <taxon>Mucoromycota</taxon>
        <taxon>Glomeromycotina</taxon>
        <taxon>Glomeromycetes</taxon>
        <taxon>Diversisporales</taxon>
        <taxon>Gigasporaceae</taxon>
        <taxon>Gigaspora</taxon>
    </lineage>
</organism>
<reference evidence="1 2" key="1">
    <citation type="submission" date="2021-06" db="EMBL/GenBank/DDBJ databases">
        <authorList>
            <person name="Kallberg Y."/>
            <person name="Tangrot J."/>
            <person name="Rosling A."/>
        </authorList>
    </citation>
    <scope>NUCLEOTIDE SEQUENCE [LARGE SCALE GENOMIC DNA]</scope>
    <source>
        <strain evidence="1 2">120-4 pot B 10/14</strain>
    </source>
</reference>
<proteinExistence type="predicted"/>
<sequence length="68" mass="8086">MIKDLKDIASDKQYITLNDIELENFKLYHITTSKINPYCIYESVIIYMKIVFRKIIELNSAVKNTVRE</sequence>
<protein>
    <submittedName>
        <fullName evidence="1">34413_t:CDS:1</fullName>
    </submittedName>
</protein>
<dbReference type="Proteomes" id="UP000789901">
    <property type="component" value="Unassembled WGS sequence"/>
</dbReference>
<name>A0ABN7WQP1_GIGMA</name>
<dbReference type="EMBL" id="CAJVQB010057429">
    <property type="protein sequence ID" value="CAG8838147.1"/>
    <property type="molecule type" value="Genomic_DNA"/>
</dbReference>
<accession>A0ABN7WQP1</accession>
<comment type="caution">
    <text evidence="1">The sequence shown here is derived from an EMBL/GenBank/DDBJ whole genome shotgun (WGS) entry which is preliminary data.</text>
</comment>
<evidence type="ECO:0000313" key="1">
    <source>
        <dbReference type="EMBL" id="CAG8838147.1"/>
    </source>
</evidence>